<dbReference type="Proteomes" id="UP000280066">
    <property type="component" value="Unassembled WGS sequence"/>
</dbReference>
<dbReference type="Gene3D" id="1.10.357.140">
    <property type="entry name" value="UbiA prenyltransferase"/>
    <property type="match status" value="1"/>
</dbReference>
<dbReference type="InterPro" id="IPR044878">
    <property type="entry name" value="UbiA_sf"/>
</dbReference>
<comment type="subcellular location">
    <subcellularLocation>
        <location evidence="1">Membrane</location>
        <topology evidence="1">Multi-pass membrane protein</topology>
    </subcellularLocation>
</comment>
<feature type="transmembrane region" description="Helical" evidence="6">
    <location>
        <begin position="49"/>
        <end position="70"/>
    </location>
</feature>
<evidence type="ECO:0000313" key="8">
    <source>
        <dbReference type="Proteomes" id="UP000280066"/>
    </source>
</evidence>
<reference evidence="7 8" key="1">
    <citation type="submission" date="2018-12" db="EMBL/GenBank/DDBJ databases">
        <authorList>
            <person name="Feng G."/>
            <person name="Zhu H."/>
        </authorList>
    </citation>
    <scope>NUCLEOTIDE SEQUENCE [LARGE SCALE GENOMIC DNA]</scope>
    <source>
        <strain evidence="7 8">9PBR-2</strain>
    </source>
</reference>
<evidence type="ECO:0000313" key="7">
    <source>
        <dbReference type="EMBL" id="RSK29609.1"/>
    </source>
</evidence>
<evidence type="ECO:0000256" key="2">
    <source>
        <dbReference type="ARBA" id="ARBA00022475"/>
    </source>
</evidence>
<keyword evidence="5 6" id="KW-0472">Membrane</keyword>
<comment type="caution">
    <text evidence="7">The sequence shown here is derived from an EMBL/GenBank/DDBJ whole genome shotgun (WGS) entry which is preliminary data.</text>
</comment>
<keyword evidence="4 6" id="KW-1133">Transmembrane helix</keyword>
<evidence type="ECO:0000256" key="4">
    <source>
        <dbReference type="ARBA" id="ARBA00022989"/>
    </source>
</evidence>
<evidence type="ECO:0000256" key="5">
    <source>
        <dbReference type="ARBA" id="ARBA00023136"/>
    </source>
</evidence>
<feature type="transmembrane region" description="Helical" evidence="6">
    <location>
        <begin position="224"/>
        <end position="241"/>
    </location>
</feature>
<keyword evidence="3 6" id="KW-0812">Transmembrane</keyword>
<organism evidence="7 8">
    <name type="scientific">Hymenobacter metallilatus</name>
    <dbReference type="NCBI Taxonomy" id="2493666"/>
    <lineage>
        <taxon>Bacteria</taxon>
        <taxon>Pseudomonadati</taxon>
        <taxon>Bacteroidota</taxon>
        <taxon>Cytophagia</taxon>
        <taxon>Cytophagales</taxon>
        <taxon>Hymenobacteraceae</taxon>
        <taxon>Hymenobacter</taxon>
    </lineage>
</organism>
<feature type="transmembrane region" description="Helical" evidence="6">
    <location>
        <begin position="91"/>
        <end position="110"/>
    </location>
</feature>
<proteinExistence type="predicted"/>
<feature type="transmembrane region" description="Helical" evidence="6">
    <location>
        <begin position="175"/>
        <end position="194"/>
    </location>
</feature>
<gene>
    <name evidence="7" type="ORF">EI290_17220</name>
</gene>
<dbReference type="PANTHER" id="PTHR42723">
    <property type="entry name" value="CHLOROPHYLL SYNTHASE"/>
    <property type="match status" value="1"/>
</dbReference>
<dbReference type="Pfam" id="PF01040">
    <property type="entry name" value="UbiA"/>
    <property type="match status" value="1"/>
</dbReference>
<dbReference type="GO" id="GO:0016020">
    <property type="term" value="C:membrane"/>
    <property type="evidence" value="ECO:0007669"/>
    <property type="project" value="UniProtKB-SubCell"/>
</dbReference>
<dbReference type="InterPro" id="IPR000537">
    <property type="entry name" value="UbiA_prenyltransferase"/>
</dbReference>
<sequence>MTASLFIRRLATVARISEWWGYKFAPIMAICFASILLLNSPIWMLGGQLLLLLLALTVAATYVSLLNDWTDRTDDAQAGKSNRLAYTSARRVAWLLGTCVVAGVGFGWYFWRTSPLIAGLYLGTWVVFSAYSLPPVRLKGRALAGVLADAAGAHFFPQMTGIMLMSASLHQTLPPLWVGAVGIWSLACGMRNIIWHQLSDATNDAEAGMRTFVTRLGATNARRIVEFIVFPIECIALLVLLSLSSRVAAGLAMLLYAGLVLIRHYRWRMKLTIVQPQPHSHVLLNEYYEAFLPLALLLAAWWQRPAEGLVLVGFGLLFGPTLWRTVRLFGRAAWWVTRRGLPSGQ</sequence>
<dbReference type="GO" id="GO:0016765">
    <property type="term" value="F:transferase activity, transferring alkyl or aryl (other than methyl) groups"/>
    <property type="evidence" value="ECO:0007669"/>
    <property type="project" value="InterPro"/>
</dbReference>
<accession>A0A3R9NDU2</accession>
<dbReference type="PANTHER" id="PTHR42723:SF1">
    <property type="entry name" value="CHLOROPHYLL SYNTHASE, CHLOROPLASTIC"/>
    <property type="match status" value="1"/>
</dbReference>
<dbReference type="AlphaFoldDB" id="A0A3R9NDU2"/>
<feature type="transmembrane region" description="Helical" evidence="6">
    <location>
        <begin position="20"/>
        <end position="43"/>
    </location>
</feature>
<name>A0A3R9NDU2_9BACT</name>
<dbReference type="EMBL" id="RWIS01000012">
    <property type="protein sequence ID" value="RSK29609.1"/>
    <property type="molecule type" value="Genomic_DNA"/>
</dbReference>
<protein>
    <recommendedName>
        <fullName evidence="9">Prenyltransferase</fullName>
    </recommendedName>
</protein>
<evidence type="ECO:0000256" key="3">
    <source>
        <dbReference type="ARBA" id="ARBA00022692"/>
    </source>
</evidence>
<evidence type="ECO:0008006" key="9">
    <source>
        <dbReference type="Google" id="ProtNLM"/>
    </source>
</evidence>
<keyword evidence="2" id="KW-1003">Cell membrane</keyword>
<evidence type="ECO:0000256" key="6">
    <source>
        <dbReference type="SAM" id="Phobius"/>
    </source>
</evidence>
<dbReference type="OrthoDB" id="871842at2"/>
<keyword evidence="8" id="KW-1185">Reference proteome</keyword>
<feature type="transmembrane region" description="Helical" evidence="6">
    <location>
        <begin position="247"/>
        <end position="265"/>
    </location>
</feature>
<dbReference type="InterPro" id="IPR050475">
    <property type="entry name" value="Prenyltransferase_related"/>
</dbReference>
<evidence type="ECO:0000256" key="1">
    <source>
        <dbReference type="ARBA" id="ARBA00004141"/>
    </source>
</evidence>